<evidence type="ECO:0000256" key="2">
    <source>
        <dbReference type="ARBA" id="ARBA00022630"/>
    </source>
</evidence>
<organism evidence="7 8">
    <name type="scientific">Coccomyxa viridis</name>
    <dbReference type="NCBI Taxonomy" id="1274662"/>
    <lineage>
        <taxon>Eukaryota</taxon>
        <taxon>Viridiplantae</taxon>
        <taxon>Chlorophyta</taxon>
        <taxon>core chlorophytes</taxon>
        <taxon>Trebouxiophyceae</taxon>
        <taxon>Trebouxiophyceae incertae sedis</taxon>
        <taxon>Coccomyxaceae</taxon>
        <taxon>Coccomyxa</taxon>
    </lineage>
</organism>
<keyword evidence="5 6" id="KW-0560">Oxidoreductase</keyword>
<dbReference type="EC" id="1.-.-.-" evidence="6"/>
<evidence type="ECO:0000313" key="8">
    <source>
        <dbReference type="Proteomes" id="UP001497392"/>
    </source>
</evidence>
<evidence type="ECO:0000256" key="4">
    <source>
        <dbReference type="ARBA" id="ARBA00022857"/>
    </source>
</evidence>
<name>A0ABP1FVB8_9CHLO</name>
<protein>
    <recommendedName>
        <fullName evidence="6">Flavin-containing monooxygenase</fullName>
        <ecNumber evidence="6">1.-.-.-</ecNumber>
    </recommendedName>
</protein>
<accession>A0ABP1FVB8</accession>
<comment type="similarity">
    <text evidence="1 6">Belongs to the FMO family.</text>
</comment>
<dbReference type="PRINTS" id="PR00370">
    <property type="entry name" value="FMOXYGENASE"/>
</dbReference>
<dbReference type="Proteomes" id="UP001497392">
    <property type="component" value="Unassembled WGS sequence"/>
</dbReference>
<dbReference type="InterPro" id="IPR020946">
    <property type="entry name" value="Flavin_mOase-like"/>
</dbReference>
<keyword evidence="6" id="KW-0503">Monooxygenase</keyword>
<dbReference type="Pfam" id="PF00743">
    <property type="entry name" value="FMO-like"/>
    <property type="match status" value="2"/>
</dbReference>
<dbReference type="InterPro" id="IPR050346">
    <property type="entry name" value="FMO-like"/>
</dbReference>
<comment type="cofactor">
    <cofactor evidence="6">
        <name>FAD</name>
        <dbReference type="ChEBI" id="CHEBI:57692"/>
    </cofactor>
</comment>
<evidence type="ECO:0000256" key="1">
    <source>
        <dbReference type="ARBA" id="ARBA00009183"/>
    </source>
</evidence>
<keyword evidence="3 6" id="KW-0274">FAD</keyword>
<comment type="caution">
    <text evidence="7">The sequence shown here is derived from an EMBL/GenBank/DDBJ whole genome shotgun (WGS) entry which is preliminary data.</text>
</comment>
<reference evidence="7 8" key="1">
    <citation type="submission" date="2024-06" db="EMBL/GenBank/DDBJ databases">
        <authorList>
            <person name="Kraege A."/>
            <person name="Thomma B."/>
        </authorList>
    </citation>
    <scope>NUCLEOTIDE SEQUENCE [LARGE SCALE GENOMIC DNA]</scope>
</reference>
<dbReference type="SUPFAM" id="SSF51905">
    <property type="entry name" value="FAD/NAD(P)-binding domain"/>
    <property type="match status" value="2"/>
</dbReference>
<keyword evidence="2 6" id="KW-0285">Flavoprotein</keyword>
<evidence type="ECO:0000313" key="7">
    <source>
        <dbReference type="EMBL" id="CAL5222037.1"/>
    </source>
</evidence>
<evidence type="ECO:0000256" key="6">
    <source>
        <dbReference type="RuleBase" id="RU361177"/>
    </source>
</evidence>
<dbReference type="InterPro" id="IPR036188">
    <property type="entry name" value="FAD/NAD-bd_sf"/>
</dbReference>
<dbReference type="InterPro" id="IPR000960">
    <property type="entry name" value="Flavin_mOase"/>
</dbReference>
<evidence type="ECO:0000256" key="5">
    <source>
        <dbReference type="ARBA" id="ARBA00023002"/>
    </source>
</evidence>
<gene>
    <name evidence="7" type="primary">g4330</name>
    <name evidence="7" type="ORF">VP750_LOCUS3696</name>
</gene>
<keyword evidence="4" id="KW-0521">NADP</keyword>
<sequence length="524" mass="59178">MCRASEAAAMQAEVPVSRKVAVIGAGAAGLVAARELQREGHAVQVYENSSSLGGVWNYQEEVEEDLLGRDPLRRIIHGSLYSSLRTNLPREIMSYSDFPFIPEAMHGRSTDARRFPHHTEVLAYMEAFADHFNLRPLVRFSTHVVRLDHAQHGRLQEDRHCCSGSASNEHKKDNVRAKWTVVSRPADSAEKGTADTAEEFDAVVVAIGNYHEPNLPDIAGMDDFPGRQLHCHNFRHNEPFRDERVLVVGASYSGIELAGQVADAAGQVYHSARTWSEAEISKRMRPNLERMPMLTQLHADGSASFSDGRSVDKIDSVIYCTGYKYKYRLLEHLNLIRTEDQHVHPLYRHVFVPSAAPTLAFIGLLWKSLRNLQFETQAKWVAQVLSGRAKLPDEATMIKEMEAFYDLRASHGVPKRYMHCQSSGMPVTQWEYNNLLRLDCNPLGPPAEEWRRELHDRSAGMILKEPDTFRDHARPEIQQLFDRARAGCLGVWHDISNASSHNINHDLPTDTAAKANWHSDCLSH</sequence>
<dbReference type="Gene3D" id="3.50.50.60">
    <property type="entry name" value="FAD/NAD(P)-binding domain"/>
    <property type="match status" value="2"/>
</dbReference>
<evidence type="ECO:0000256" key="3">
    <source>
        <dbReference type="ARBA" id="ARBA00022827"/>
    </source>
</evidence>
<dbReference type="PANTHER" id="PTHR23023">
    <property type="entry name" value="DIMETHYLANILINE MONOOXYGENASE"/>
    <property type="match status" value="1"/>
</dbReference>
<keyword evidence="8" id="KW-1185">Reference proteome</keyword>
<dbReference type="EMBL" id="CAXHTA020000006">
    <property type="protein sequence ID" value="CAL5222037.1"/>
    <property type="molecule type" value="Genomic_DNA"/>
</dbReference>
<proteinExistence type="inferred from homology"/>